<evidence type="ECO:0000256" key="3">
    <source>
        <dbReference type="ARBA" id="ARBA00022692"/>
    </source>
</evidence>
<evidence type="ECO:0000256" key="10">
    <source>
        <dbReference type="SAM" id="Phobius"/>
    </source>
</evidence>
<evidence type="ECO:0000256" key="5">
    <source>
        <dbReference type="ARBA" id="ARBA00023040"/>
    </source>
</evidence>
<dbReference type="PROSITE" id="PS50262">
    <property type="entry name" value="G_PROTEIN_RECEP_F1_2"/>
    <property type="match status" value="1"/>
</dbReference>
<evidence type="ECO:0000256" key="7">
    <source>
        <dbReference type="ARBA" id="ARBA00023170"/>
    </source>
</evidence>
<keyword evidence="7 9" id="KW-0675">Receptor</keyword>
<evidence type="ECO:0000313" key="13">
    <source>
        <dbReference type="Proteomes" id="UP001249851"/>
    </source>
</evidence>
<feature type="transmembrane region" description="Helical" evidence="10">
    <location>
        <begin position="172"/>
        <end position="195"/>
    </location>
</feature>
<organism evidence="12 13">
    <name type="scientific">Acropora cervicornis</name>
    <name type="common">Staghorn coral</name>
    <dbReference type="NCBI Taxonomy" id="6130"/>
    <lineage>
        <taxon>Eukaryota</taxon>
        <taxon>Metazoa</taxon>
        <taxon>Cnidaria</taxon>
        <taxon>Anthozoa</taxon>
        <taxon>Hexacorallia</taxon>
        <taxon>Scleractinia</taxon>
        <taxon>Astrocoeniina</taxon>
        <taxon>Acroporidae</taxon>
        <taxon>Acropora</taxon>
    </lineage>
</organism>
<feature type="transmembrane region" description="Helical" evidence="10">
    <location>
        <begin position="92"/>
        <end position="110"/>
    </location>
</feature>
<evidence type="ECO:0000256" key="4">
    <source>
        <dbReference type="ARBA" id="ARBA00022989"/>
    </source>
</evidence>
<feature type="transmembrane region" description="Helical" evidence="10">
    <location>
        <begin position="56"/>
        <end position="76"/>
    </location>
</feature>
<evidence type="ECO:0000256" key="6">
    <source>
        <dbReference type="ARBA" id="ARBA00023136"/>
    </source>
</evidence>
<dbReference type="Proteomes" id="UP001249851">
    <property type="component" value="Unassembled WGS sequence"/>
</dbReference>
<reference evidence="12" key="2">
    <citation type="journal article" date="2023" name="Science">
        <title>Genomic signatures of disease resistance in endangered staghorn corals.</title>
        <authorList>
            <person name="Vollmer S.V."/>
            <person name="Selwyn J.D."/>
            <person name="Despard B.A."/>
            <person name="Roesel C.L."/>
        </authorList>
    </citation>
    <scope>NUCLEOTIDE SEQUENCE</scope>
    <source>
        <strain evidence="12">K2</strain>
    </source>
</reference>
<keyword evidence="5 9" id="KW-0297">G-protein coupled receptor</keyword>
<feature type="transmembrane region" description="Helical" evidence="10">
    <location>
        <begin position="23"/>
        <end position="44"/>
    </location>
</feature>
<dbReference type="PRINTS" id="PR00237">
    <property type="entry name" value="GPCRRHODOPSN"/>
</dbReference>
<evidence type="ECO:0000256" key="2">
    <source>
        <dbReference type="ARBA" id="ARBA00022475"/>
    </source>
</evidence>
<dbReference type="GO" id="GO:0005886">
    <property type="term" value="C:plasma membrane"/>
    <property type="evidence" value="ECO:0007669"/>
    <property type="project" value="UniProtKB-SubCell"/>
</dbReference>
<evidence type="ECO:0000256" key="8">
    <source>
        <dbReference type="ARBA" id="ARBA00023224"/>
    </source>
</evidence>
<dbReference type="PANTHER" id="PTHR24249:SF372">
    <property type="entry name" value="G-PROTEIN COUPLED RECEPTORS FAMILY 1 PROFILE DOMAIN-CONTAINING PROTEIN"/>
    <property type="match status" value="1"/>
</dbReference>
<evidence type="ECO:0000256" key="1">
    <source>
        <dbReference type="ARBA" id="ARBA00004651"/>
    </source>
</evidence>
<dbReference type="EMBL" id="JARQWQ010000122">
    <property type="protein sequence ID" value="KAK2549708.1"/>
    <property type="molecule type" value="Genomic_DNA"/>
</dbReference>
<accession>A0AAD9UTU6</accession>
<dbReference type="SUPFAM" id="SSF81321">
    <property type="entry name" value="Family A G protein-coupled receptor-like"/>
    <property type="match status" value="1"/>
</dbReference>
<feature type="transmembrane region" description="Helical" evidence="10">
    <location>
        <begin position="130"/>
        <end position="152"/>
    </location>
</feature>
<dbReference type="InterPro" id="IPR017452">
    <property type="entry name" value="GPCR_Rhodpsn_7TM"/>
</dbReference>
<gene>
    <name evidence="12" type="ORF">P5673_029837</name>
</gene>
<keyword evidence="13" id="KW-1185">Reference proteome</keyword>
<protein>
    <submittedName>
        <fullName evidence="12">Histamine H2 receptor</fullName>
    </submittedName>
</protein>
<reference evidence="12" key="1">
    <citation type="journal article" date="2023" name="G3 (Bethesda)">
        <title>Whole genome assembly and annotation of the endangered Caribbean coral Acropora cervicornis.</title>
        <authorList>
            <person name="Selwyn J.D."/>
            <person name="Vollmer S.V."/>
        </authorList>
    </citation>
    <scope>NUCLEOTIDE SEQUENCE</scope>
    <source>
        <strain evidence="12">K2</strain>
    </source>
</reference>
<dbReference type="PANTHER" id="PTHR24249">
    <property type="entry name" value="HISTAMINE RECEPTOR-RELATED G-PROTEIN COUPLED RECEPTOR"/>
    <property type="match status" value="1"/>
</dbReference>
<feature type="transmembrane region" description="Helical" evidence="10">
    <location>
        <begin position="265"/>
        <end position="291"/>
    </location>
</feature>
<evidence type="ECO:0000259" key="11">
    <source>
        <dbReference type="PROSITE" id="PS50262"/>
    </source>
</evidence>
<evidence type="ECO:0000313" key="12">
    <source>
        <dbReference type="EMBL" id="KAK2549708.1"/>
    </source>
</evidence>
<dbReference type="InterPro" id="IPR050569">
    <property type="entry name" value="TAAR"/>
</dbReference>
<dbReference type="InterPro" id="IPR000276">
    <property type="entry name" value="GPCR_Rhodpsn"/>
</dbReference>
<comment type="caution">
    <text evidence="12">The sequence shown here is derived from an EMBL/GenBank/DDBJ whole genome shotgun (WGS) entry which is preliminary data.</text>
</comment>
<keyword evidence="6 10" id="KW-0472">Membrane</keyword>
<dbReference type="GO" id="GO:0004930">
    <property type="term" value="F:G protein-coupled receptor activity"/>
    <property type="evidence" value="ECO:0007669"/>
    <property type="project" value="UniProtKB-KW"/>
</dbReference>
<keyword evidence="2" id="KW-1003">Cell membrane</keyword>
<evidence type="ECO:0000256" key="9">
    <source>
        <dbReference type="RuleBase" id="RU000688"/>
    </source>
</evidence>
<keyword evidence="8 9" id="KW-0807">Transducer</keyword>
<keyword evidence="4 10" id="KW-1133">Transmembrane helix</keyword>
<keyword evidence="3 9" id="KW-0812">Transmembrane</keyword>
<dbReference type="Gene3D" id="1.20.1070.10">
    <property type="entry name" value="Rhodopsin 7-helix transmembrane proteins"/>
    <property type="match status" value="1"/>
</dbReference>
<dbReference type="PROSITE" id="PS00237">
    <property type="entry name" value="G_PROTEIN_RECEP_F1_1"/>
    <property type="match status" value="1"/>
</dbReference>
<feature type="domain" description="G-protein coupled receptors family 1 profile" evidence="11">
    <location>
        <begin position="35"/>
        <end position="289"/>
    </location>
</feature>
<sequence length="336" mass="38692">MRCSSGSGDLLEEQSGFSAKFDIFPITLACLIVSMNLTVMVLFICNRALKTVTNSFLVSLAVSDLLAGLIGVPLSISCSVFRDNKFCPPSQLIWRFISVSTVLHILLVSVDRYIAIKYAIRYHNIVTRHVFLAFTSLAWATATFVSFIQLSWREHASLDDEDDNEDTNSAQTIYELTVFVLFFAVPLCIMAFTYYRIFVTVRYHERQIWRYHCPSDLEQAQHTHHNTAQRRTAIIFLAMLIVFIICWFPYFILSFQERFHDNDSLSAWVIYVVYYYPRYFTSLSNPMLYVLGKRDFREALIQAVRRTNTRRNEIRGSTTLTALHAAEQNGGALTNT</sequence>
<proteinExistence type="inferred from homology"/>
<dbReference type="AlphaFoldDB" id="A0AAD9UTU6"/>
<feature type="transmembrane region" description="Helical" evidence="10">
    <location>
        <begin position="233"/>
        <end position="253"/>
    </location>
</feature>
<dbReference type="Pfam" id="PF00001">
    <property type="entry name" value="7tm_1"/>
    <property type="match status" value="1"/>
</dbReference>
<comment type="subcellular location">
    <subcellularLocation>
        <location evidence="1">Cell membrane</location>
        <topology evidence="1">Multi-pass membrane protein</topology>
    </subcellularLocation>
</comment>
<comment type="similarity">
    <text evidence="9">Belongs to the G-protein coupled receptor 1 family.</text>
</comment>
<name>A0AAD9UTU6_ACRCE</name>